<name>A0A4C1UH70_EUMVA</name>
<dbReference type="InterPro" id="IPR005662">
    <property type="entry name" value="GTPase_Era-like"/>
</dbReference>
<keyword evidence="2" id="KW-1185">Reference proteome</keyword>
<dbReference type="OrthoDB" id="8954335at2759"/>
<dbReference type="InterPro" id="IPR027417">
    <property type="entry name" value="P-loop_NTPase"/>
</dbReference>
<dbReference type="GO" id="GO:0005525">
    <property type="term" value="F:GTP binding"/>
    <property type="evidence" value="ECO:0007669"/>
    <property type="project" value="InterPro"/>
</dbReference>
<evidence type="ECO:0000313" key="2">
    <source>
        <dbReference type="Proteomes" id="UP000299102"/>
    </source>
</evidence>
<reference evidence="1 2" key="1">
    <citation type="journal article" date="2019" name="Commun. Biol.">
        <title>The bagworm genome reveals a unique fibroin gene that provides high tensile strength.</title>
        <authorList>
            <person name="Kono N."/>
            <person name="Nakamura H."/>
            <person name="Ohtoshi R."/>
            <person name="Tomita M."/>
            <person name="Numata K."/>
            <person name="Arakawa K."/>
        </authorList>
    </citation>
    <scope>NUCLEOTIDE SEQUENCE [LARGE SCALE GENOMIC DNA]</scope>
</reference>
<protein>
    <submittedName>
        <fullName evidence="1">GTPase Era, mitochondrial</fullName>
    </submittedName>
</protein>
<dbReference type="GO" id="GO:0043024">
    <property type="term" value="F:ribosomal small subunit binding"/>
    <property type="evidence" value="ECO:0007669"/>
    <property type="project" value="TreeGrafter"/>
</dbReference>
<dbReference type="STRING" id="151549.A0A4C1UH70"/>
<dbReference type="InterPro" id="IPR015946">
    <property type="entry name" value="KH_dom-like_a/b"/>
</dbReference>
<dbReference type="Gene3D" id="3.40.50.300">
    <property type="entry name" value="P-loop containing nucleotide triphosphate hydrolases"/>
    <property type="match status" value="1"/>
</dbReference>
<dbReference type="PANTHER" id="PTHR42698">
    <property type="entry name" value="GTPASE ERA"/>
    <property type="match status" value="1"/>
</dbReference>
<proteinExistence type="predicted"/>
<dbReference type="GO" id="GO:0005759">
    <property type="term" value="C:mitochondrial matrix"/>
    <property type="evidence" value="ECO:0007669"/>
    <property type="project" value="TreeGrafter"/>
</dbReference>
<dbReference type="GO" id="GO:0019843">
    <property type="term" value="F:rRNA binding"/>
    <property type="evidence" value="ECO:0007669"/>
    <property type="project" value="TreeGrafter"/>
</dbReference>
<dbReference type="PANTHER" id="PTHR42698:SF1">
    <property type="entry name" value="GTPASE ERA, MITOCHONDRIAL"/>
    <property type="match status" value="1"/>
</dbReference>
<dbReference type="SUPFAM" id="SSF52540">
    <property type="entry name" value="P-loop containing nucleoside triphosphate hydrolases"/>
    <property type="match status" value="1"/>
</dbReference>
<dbReference type="Gene3D" id="3.30.300.20">
    <property type="match status" value="1"/>
</dbReference>
<comment type="caution">
    <text evidence="1">The sequence shown here is derived from an EMBL/GenBank/DDBJ whole genome shotgun (WGS) entry which is preliminary data.</text>
</comment>
<accession>A0A4C1UH70</accession>
<gene>
    <name evidence="1" type="primary">ERAL1</name>
    <name evidence="1" type="ORF">EVAR_94810_1</name>
</gene>
<dbReference type="SUPFAM" id="SSF54814">
    <property type="entry name" value="Prokaryotic type KH domain (KH-domain type II)"/>
    <property type="match status" value="1"/>
</dbReference>
<dbReference type="GO" id="GO:0000028">
    <property type="term" value="P:ribosomal small subunit assembly"/>
    <property type="evidence" value="ECO:0007669"/>
    <property type="project" value="TreeGrafter"/>
</dbReference>
<dbReference type="AlphaFoldDB" id="A0A4C1UH70"/>
<dbReference type="Proteomes" id="UP000299102">
    <property type="component" value="Unassembled WGS sequence"/>
</dbReference>
<dbReference type="EMBL" id="BGZK01000172">
    <property type="protein sequence ID" value="GBP25791.1"/>
    <property type="molecule type" value="Genomic_DNA"/>
</dbReference>
<dbReference type="CDD" id="cd22534">
    <property type="entry name" value="KH-II_Era"/>
    <property type="match status" value="1"/>
</dbReference>
<sequence length="237" mass="26618">MRYLGVPVVESQGGVVHDVSNRWTRDRIHKDVLAMLETASDIPSFLIMNKVDQVKSKHQILLLIHSLCNGFISGKRIPGPKRGSKTVKDKEQKGYSKFSDVFIVSALKGDGVLDIKNYLANNAKPASLYYSSTVLTDQEPEEIIKQAVRAKFMDYLAQEIPYNLKIKMEYFDDSTDDKVMCSVEVECPSERLVKLISGAGGGRLQQIKSDVRNDLIDVFGKSVQIDLNLIPKRQPKD</sequence>
<dbReference type="InterPro" id="IPR009019">
    <property type="entry name" value="KH_sf_prok-type"/>
</dbReference>
<evidence type="ECO:0000313" key="1">
    <source>
        <dbReference type="EMBL" id="GBP25791.1"/>
    </source>
</evidence>
<organism evidence="1 2">
    <name type="scientific">Eumeta variegata</name>
    <name type="common">Bagworm moth</name>
    <name type="synonym">Eumeta japonica</name>
    <dbReference type="NCBI Taxonomy" id="151549"/>
    <lineage>
        <taxon>Eukaryota</taxon>
        <taxon>Metazoa</taxon>
        <taxon>Ecdysozoa</taxon>
        <taxon>Arthropoda</taxon>
        <taxon>Hexapoda</taxon>
        <taxon>Insecta</taxon>
        <taxon>Pterygota</taxon>
        <taxon>Neoptera</taxon>
        <taxon>Endopterygota</taxon>
        <taxon>Lepidoptera</taxon>
        <taxon>Glossata</taxon>
        <taxon>Ditrysia</taxon>
        <taxon>Tineoidea</taxon>
        <taxon>Psychidae</taxon>
        <taxon>Oiketicinae</taxon>
        <taxon>Eumeta</taxon>
    </lineage>
</organism>